<proteinExistence type="predicted"/>
<sequence length="200" mass="22053">MGKKVMVSEASSRKVSKNHEKKTQPHHQHHQLHSLIKVLKPKVYITDASSFKRLVQKLTGNAASNPSVPSSPNLILNSCPETASEGSVQILAPMALPVECQDHNHGDSRSTRVEVQVPVIESSQITGNVDHPASMVGLEDLDSQITGNVDHPASMVGLEELEAWLLEDVNHLAVPFCESSYYYDHPQEVSIYDYGFSGMW</sequence>
<evidence type="ECO:0000259" key="2">
    <source>
        <dbReference type="Pfam" id="PF05678"/>
    </source>
</evidence>
<reference evidence="3 4" key="1">
    <citation type="submission" date="2024-11" db="EMBL/GenBank/DDBJ databases">
        <title>Chromosome-level genome assembly of Eucalyptus globulus Labill. provides insights into its genome evolution.</title>
        <authorList>
            <person name="Li X."/>
        </authorList>
    </citation>
    <scope>NUCLEOTIDE SEQUENCE [LARGE SCALE GENOMIC DNA]</scope>
    <source>
        <strain evidence="3">CL2024</strain>
        <tissue evidence="3">Fresh tender leaves</tissue>
    </source>
</reference>
<evidence type="ECO:0000256" key="1">
    <source>
        <dbReference type="SAM" id="MobiDB-lite"/>
    </source>
</evidence>
<dbReference type="InterPro" id="IPR039607">
    <property type="entry name" value="VQ_8/17/18/20/21/25"/>
</dbReference>
<dbReference type="AlphaFoldDB" id="A0ABD3INB0"/>
<feature type="domain" description="VQ" evidence="2">
    <location>
        <begin position="41"/>
        <end position="61"/>
    </location>
</feature>
<dbReference type="PANTHER" id="PTHR33143:SF60">
    <property type="entry name" value="VQ DOMAIN-CONTAINING PROTEIN"/>
    <property type="match status" value="1"/>
</dbReference>
<dbReference type="InterPro" id="IPR008889">
    <property type="entry name" value="VQ"/>
</dbReference>
<dbReference type="Pfam" id="PF05678">
    <property type="entry name" value="VQ"/>
    <property type="match status" value="1"/>
</dbReference>
<protein>
    <recommendedName>
        <fullName evidence="2">VQ domain-containing protein</fullName>
    </recommendedName>
</protein>
<gene>
    <name evidence="3" type="ORF">ACJRO7_007008</name>
</gene>
<feature type="region of interest" description="Disordered" evidence="1">
    <location>
        <begin position="1"/>
        <end position="33"/>
    </location>
</feature>
<comment type="caution">
    <text evidence="3">The sequence shown here is derived from an EMBL/GenBank/DDBJ whole genome shotgun (WGS) entry which is preliminary data.</text>
</comment>
<dbReference type="EMBL" id="JBJKBG010000011">
    <property type="protein sequence ID" value="KAL3715203.1"/>
    <property type="molecule type" value="Genomic_DNA"/>
</dbReference>
<accession>A0ABD3INB0</accession>
<name>A0ABD3INB0_EUCGL</name>
<keyword evidence="4" id="KW-1185">Reference proteome</keyword>
<evidence type="ECO:0000313" key="3">
    <source>
        <dbReference type="EMBL" id="KAL3715203.1"/>
    </source>
</evidence>
<organism evidence="3 4">
    <name type="scientific">Eucalyptus globulus</name>
    <name type="common">Tasmanian blue gum</name>
    <dbReference type="NCBI Taxonomy" id="34317"/>
    <lineage>
        <taxon>Eukaryota</taxon>
        <taxon>Viridiplantae</taxon>
        <taxon>Streptophyta</taxon>
        <taxon>Embryophyta</taxon>
        <taxon>Tracheophyta</taxon>
        <taxon>Spermatophyta</taxon>
        <taxon>Magnoliopsida</taxon>
        <taxon>eudicotyledons</taxon>
        <taxon>Gunneridae</taxon>
        <taxon>Pentapetalae</taxon>
        <taxon>rosids</taxon>
        <taxon>malvids</taxon>
        <taxon>Myrtales</taxon>
        <taxon>Myrtaceae</taxon>
        <taxon>Myrtoideae</taxon>
        <taxon>Eucalypteae</taxon>
        <taxon>Eucalyptus</taxon>
    </lineage>
</organism>
<dbReference type="Proteomes" id="UP001634007">
    <property type="component" value="Unassembled WGS sequence"/>
</dbReference>
<evidence type="ECO:0000313" key="4">
    <source>
        <dbReference type="Proteomes" id="UP001634007"/>
    </source>
</evidence>
<dbReference type="PANTHER" id="PTHR33143">
    <property type="entry name" value="F16F4.1 PROTEIN-RELATED"/>
    <property type="match status" value="1"/>
</dbReference>